<feature type="compositionally biased region" description="Acidic residues" evidence="5">
    <location>
        <begin position="19"/>
        <end position="33"/>
    </location>
</feature>
<dbReference type="InterPro" id="IPR001733">
    <property type="entry name" value="Peptidase_S26B"/>
</dbReference>
<accession>F8DCM8</accession>
<dbReference type="KEGG" id="hxa:Halxa_1439"/>
<comment type="subcellular location">
    <subcellularLocation>
        <location evidence="1">Membrane</location>
    </subcellularLocation>
</comment>
<dbReference type="GO" id="GO:0004252">
    <property type="term" value="F:serine-type endopeptidase activity"/>
    <property type="evidence" value="ECO:0007669"/>
    <property type="project" value="InterPro"/>
</dbReference>
<evidence type="ECO:0000256" key="2">
    <source>
        <dbReference type="ARBA" id="ARBA00022692"/>
    </source>
</evidence>
<dbReference type="OrthoDB" id="4822at2157"/>
<dbReference type="Proteomes" id="UP000006794">
    <property type="component" value="Chromosome"/>
</dbReference>
<dbReference type="GO" id="GO:0016020">
    <property type="term" value="C:membrane"/>
    <property type="evidence" value="ECO:0007669"/>
    <property type="project" value="UniProtKB-SubCell"/>
</dbReference>
<evidence type="ECO:0000256" key="3">
    <source>
        <dbReference type="ARBA" id="ARBA00022989"/>
    </source>
</evidence>
<evidence type="ECO:0000256" key="4">
    <source>
        <dbReference type="ARBA" id="ARBA00023136"/>
    </source>
</evidence>
<dbReference type="eggNOG" id="arCOG01739">
    <property type="taxonomic scope" value="Archaea"/>
</dbReference>
<evidence type="ECO:0000313" key="8">
    <source>
        <dbReference type="Proteomes" id="UP000006794"/>
    </source>
</evidence>
<dbReference type="SUPFAM" id="SSF51306">
    <property type="entry name" value="LexA/Signal peptidase"/>
    <property type="match status" value="1"/>
</dbReference>
<keyword evidence="3 6" id="KW-1133">Transmembrane helix</keyword>
<dbReference type="InterPro" id="IPR019533">
    <property type="entry name" value="Peptidase_S26"/>
</dbReference>
<name>F8DCM8_HALXS</name>
<dbReference type="HOGENOM" id="CLU_054902_1_1_2"/>
<organism evidence="7 8">
    <name type="scientific">Halopiger xanaduensis (strain DSM 18323 / JCM 14033 / SH-6)</name>
    <dbReference type="NCBI Taxonomy" id="797210"/>
    <lineage>
        <taxon>Archaea</taxon>
        <taxon>Methanobacteriati</taxon>
        <taxon>Methanobacteriota</taxon>
        <taxon>Stenosarchaea group</taxon>
        <taxon>Halobacteria</taxon>
        <taxon>Halobacteriales</taxon>
        <taxon>Natrialbaceae</taxon>
        <taxon>Halopiger</taxon>
    </lineage>
</organism>
<keyword evidence="8" id="KW-1185">Reference proteome</keyword>
<dbReference type="PANTHER" id="PTHR10806">
    <property type="entry name" value="SIGNAL PEPTIDASE COMPLEX CATALYTIC SUBUNIT SEC11"/>
    <property type="match status" value="1"/>
</dbReference>
<evidence type="ECO:0000313" key="7">
    <source>
        <dbReference type="EMBL" id="AEH36072.1"/>
    </source>
</evidence>
<evidence type="ECO:0000256" key="5">
    <source>
        <dbReference type="SAM" id="MobiDB-lite"/>
    </source>
</evidence>
<protein>
    <submittedName>
        <fullName evidence="7">Peptidase S26B, signal peptidase</fullName>
    </submittedName>
</protein>
<reference evidence="7 8" key="1">
    <citation type="journal article" date="2012" name="Stand. Genomic Sci.">
        <title>Complete genome sequence of Halopiger xanaduensis type strain (SH-6(T)).</title>
        <authorList>
            <person name="Anderson I."/>
            <person name="Tindall B.J."/>
            <person name="Rohde M."/>
            <person name="Lucas S."/>
            <person name="Han J."/>
            <person name="Lapidus A."/>
            <person name="Cheng J.F."/>
            <person name="Goodwin L."/>
            <person name="Pitluck S."/>
            <person name="Peters L."/>
            <person name="Pati A."/>
            <person name="Mikhailova N."/>
            <person name="Pagani I."/>
            <person name="Teshima H."/>
            <person name="Han C."/>
            <person name="Tapia R."/>
            <person name="Land M."/>
            <person name="Woyke T."/>
            <person name="Klenk H.P."/>
            <person name="Kyrpides N."/>
            <person name="Ivanova N."/>
        </authorList>
    </citation>
    <scope>NUCLEOTIDE SEQUENCE [LARGE SCALE GENOMIC DNA]</scope>
    <source>
        <strain evidence="8">DSM 18323 / JCM 14033 / SH-6</strain>
    </source>
</reference>
<dbReference type="InterPro" id="IPR036286">
    <property type="entry name" value="LexA/Signal_pep-like_sf"/>
</dbReference>
<dbReference type="PANTHER" id="PTHR10806:SF6">
    <property type="entry name" value="SIGNAL PEPTIDASE COMPLEX CATALYTIC SUBUNIT SEC11"/>
    <property type="match status" value="1"/>
</dbReference>
<dbReference type="EMBL" id="CP002839">
    <property type="protein sequence ID" value="AEH36072.1"/>
    <property type="molecule type" value="Genomic_DNA"/>
</dbReference>
<evidence type="ECO:0000256" key="6">
    <source>
        <dbReference type="SAM" id="Phobius"/>
    </source>
</evidence>
<feature type="transmembrane region" description="Helical" evidence="6">
    <location>
        <begin position="58"/>
        <end position="83"/>
    </location>
</feature>
<evidence type="ECO:0000256" key="1">
    <source>
        <dbReference type="ARBA" id="ARBA00004370"/>
    </source>
</evidence>
<keyword evidence="4 6" id="KW-0472">Membrane</keyword>
<dbReference type="Gene3D" id="2.10.109.10">
    <property type="entry name" value="Umud Fragment, subunit A"/>
    <property type="match status" value="1"/>
</dbReference>
<proteinExistence type="predicted"/>
<dbReference type="CDD" id="cd06530">
    <property type="entry name" value="S26_SPase_I"/>
    <property type="match status" value="1"/>
</dbReference>
<dbReference type="GO" id="GO:0006465">
    <property type="term" value="P:signal peptide processing"/>
    <property type="evidence" value="ECO:0007669"/>
    <property type="project" value="InterPro"/>
</dbReference>
<gene>
    <name evidence="7" type="ordered locus">Halxa_1439</name>
</gene>
<dbReference type="AlphaFoldDB" id="F8DCM8"/>
<keyword evidence="2 6" id="KW-0812">Transmembrane</keyword>
<dbReference type="STRING" id="797210.Halxa_1439"/>
<feature type="region of interest" description="Disordered" evidence="5">
    <location>
        <begin position="1"/>
        <end position="35"/>
    </location>
</feature>
<sequence>MMSDRPPDESSTDAATDVDPTDADTGADSDETAADSSSVTADRFLRWLRRSDDPRSAVVRDVLSAVAIVSLVGLVLFAVSGVWPPLVAIESGSMEPNMNTGDLVFVVATDRFVGDESVADTGVVTLENGRESGYETFDRSGDVVVFRPDGNDSRTPVIHRAHFWVEAGENWVDTEAESANLRGTTCDAVAACPAPHDGFVTKGDNNGMYDQVTNAGAETTVVRPDWVVGKAAFRIPWLGRLRLVLESLLSQSIDIGVHRLTGPSPR</sequence>